<name>K1LZW9_9LACT</name>
<comment type="similarity">
    <text evidence="7">Belongs to the binding-protein-dependent transport system permease family.</text>
</comment>
<dbReference type="InterPro" id="IPR000515">
    <property type="entry name" value="MetI-like"/>
</dbReference>
<dbReference type="RefSeq" id="WP_006701671.1">
    <property type="nucleotide sequence ID" value="NZ_JH932301.1"/>
</dbReference>
<evidence type="ECO:0000256" key="2">
    <source>
        <dbReference type="ARBA" id="ARBA00022448"/>
    </source>
</evidence>
<keyword evidence="3" id="KW-1003">Cell membrane</keyword>
<keyword evidence="6 7" id="KW-0472">Membrane</keyword>
<dbReference type="Pfam" id="PF00528">
    <property type="entry name" value="BPD_transp_1"/>
    <property type="match status" value="1"/>
</dbReference>
<feature type="transmembrane region" description="Helical" evidence="7">
    <location>
        <begin position="151"/>
        <end position="174"/>
    </location>
</feature>
<dbReference type="EMBL" id="AGZE01000027">
    <property type="protein sequence ID" value="EKB55638.1"/>
    <property type="molecule type" value="Genomic_DNA"/>
</dbReference>
<evidence type="ECO:0000256" key="1">
    <source>
        <dbReference type="ARBA" id="ARBA00004651"/>
    </source>
</evidence>
<comment type="subcellular location">
    <subcellularLocation>
        <location evidence="1 7">Cell membrane</location>
        <topology evidence="1 7">Multi-pass membrane protein</topology>
    </subcellularLocation>
</comment>
<comment type="caution">
    <text evidence="9">The sequence shown here is derived from an EMBL/GenBank/DDBJ whole genome shotgun (WGS) entry which is preliminary data.</text>
</comment>
<sequence>MDKIKRGALFLPGILLMGILVLYPIIKTFYLSLLNYKLTRPNQTKFIGLENYIKVIQSQDFMNALINTLYILVIVTVVVLIISIAIGMLLNINSSMSSFLTACAIIPWALPPLVNGIIWRFMFHPTYGLINKLLLNFGLIETPVFWLTDRWQLLMIVSFVIAWRVIPFCAIIVLERLQAIPFDLYEAAQVDGANRWYQMTDITLPFIAPAIKVVLLQALLAGVMAFDEIIALAGYRFETQSLLVYNYMNTFSYLDFGYGSAITYISMLLSGVFGYFYIRSINIENAVD</sequence>
<feature type="transmembrane region" description="Helical" evidence="7">
    <location>
        <begin position="99"/>
        <end position="122"/>
    </location>
</feature>
<dbReference type="Proteomes" id="UP000005147">
    <property type="component" value="Unassembled WGS sequence"/>
</dbReference>
<protein>
    <recommendedName>
        <fullName evidence="8">ABC transmembrane type-1 domain-containing protein</fullName>
    </recommendedName>
</protein>
<keyword evidence="4 7" id="KW-0812">Transmembrane</keyword>
<evidence type="ECO:0000259" key="8">
    <source>
        <dbReference type="PROSITE" id="PS50928"/>
    </source>
</evidence>
<evidence type="ECO:0000256" key="6">
    <source>
        <dbReference type="ARBA" id="ARBA00023136"/>
    </source>
</evidence>
<accession>K1LZW9</accession>
<dbReference type="PANTHER" id="PTHR43227">
    <property type="entry name" value="BLL4140 PROTEIN"/>
    <property type="match status" value="1"/>
</dbReference>
<evidence type="ECO:0000256" key="4">
    <source>
        <dbReference type="ARBA" id="ARBA00022692"/>
    </source>
</evidence>
<keyword evidence="5 7" id="KW-1133">Transmembrane helix</keyword>
<keyword evidence="2 7" id="KW-0813">Transport</keyword>
<gene>
    <name evidence="9" type="ORF">HMPREF9707_01025</name>
</gene>
<dbReference type="InterPro" id="IPR035906">
    <property type="entry name" value="MetI-like_sf"/>
</dbReference>
<feature type="transmembrane region" description="Helical" evidence="7">
    <location>
        <begin position="257"/>
        <end position="278"/>
    </location>
</feature>
<dbReference type="InterPro" id="IPR050809">
    <property type="entry name" value="UgpAE/MalFG_permease"/>
</dbReference>
<dbReference type="GO" id="GO:0005886">
    <property type="term" value="C:plasma membrane"/>
    <property type="evidence" value="ECO:0007669"/>
    <property type="project" value="UniProtKB-SubCell"/>
</dbReference>
<evidence type="ECO:0000256" key="5">
    <source>
        <dbReference type="ARBA" id="ARBA00022989"/>
    </source>
</evidence>
<reference evidence="9 10" key="1">
    <citation type="submission" date="2012-07" db="EMBL/GenBank/DDBJ databases">
        <title>The Genome Sequence of Facklamia ignava CCUG 37419.</title>
        <authorList>
            <consortium name="The Broad Institute Genome Sequencing Platform"/>
            <person name="Earl A."/>
            <person name="Ward D."/>
            <person name="Feldgarden M."/>
            <person name="Gevers D."/>
            <person name="Huys G."/>
            <person name="Walker B."/>
            <person name="Young S.K."/>
            <person name="Zeng Q."/>
            <person name="Gargeya S."/>
            <person name="Fitzgerald M."/>
            <person name="Haas B."/>
            <person name="Abouelleil A."/>
            <person name="Alvarado L."/>
            <person name="Arachchi H.M."/>
            <person name="Berlin A.M."/>
            <person name="Chapman S.B."/>
            <person name="Goldberg J."/>
            <person name="Griggs A."/>
            <person name="Gujja S."/>
            <person name="Hansen M."/>
            <person name="Howarth C."/>
            <person name="Imamovic A."/>
            <person name="Larimer J."/>
            <person name="McCowen C."/>
            <person name="Montmayeur A."/>
            <person name="Murphy C."/>
            <person name="Neiman D."/>
            <person name="Pearson M."/>
            <person name="Priest M."/>
            <person name="Roberts A."/>
            <person name="Saif S."/>
            <person name="Shea T."/>
            <person name="Sisk P."/>
            <person name="Sykes S."/>
            <person name="Wortman J."/>
            <person name="Nusbaum C."/>
            <person name="Birren B."/>
        </authorList>
    </citation>
    <scope>NUCLEOTIDE SEQUENCE [LARGE SCALE GENOMIC DNA]</scope>
    <source>
        <strain evidence="9 10">CCUG 37419</strain>
    </source>
</reference>
<proteinExistence type="inferred from homology"/>
<feature type="transmembrane region" description="Helical" evidence="7">
    <location>
        <begin position="7"/>
        <end position="26"/>
    </location>
</feature>
<feature type="transmembrane region" description="Helical" evidence="7">
    <location>
        <begin position="213"/>
        <end position="237"/>
    </location>
</feature>
<dbReference type="PATRIC" id="fig|883112.3.peg.1019"/>
<evidence type="ECO:0000313" key="9">
    <source>
        <dbReference type="EMBL" id="EKB55638.1"/>
    </source>
</evidence>
<dbReference type="STRING" id="883112.HMPREF9707_01025"/>
<dbReference type="CDD" id="cd06261">
    <property type="entry name" value="TM_PBP2"/>
    <property type="match status" value="1"/>
</dbReference>
<feature type="domain" description="ABC transmembrane type-1" evidence="8">
    <location>
        <begin position="65"/>
        <end position="277"/>
    </location>
</feature>
<dbReference type="HOGENOM" id="CLU_016047_0_3_9"/>
<dbReference type="GO" id="GO:0055085">
    <property type="term" value="P:transmembrane transport"/>
    <property type="evidence" value="ECO:0007669"/>
    <property type="project" value="InterPro"/>
</dbReference>
<dbReference type="SUPFAM" id="SSF161098">
    <property type="entry name" value="MetI-like"/>
    <property type="match status" value="1"/>
</dbReference>
<dbReference type="Gene3D" id="1.10.3720.10">
    <property type="entry name" value="MetI-like"/>
    <property type="match status" value="1"/>
</dbReference>
<dbReference type="PANTHER" id="PTHR43227:SF7">
    <property type="entry name" value="ARABINOOLIGOSACCHARIDES TRANSPORT SYSTEM PERMEASE PROTEIN ARAP"/>
    <property type="match status" value="1"/>
</dbReference>
<dbReference type="AlphaFoldDB" id="K1LZW9"/>
<evidence type="ECO:0000313" key="10">
    <source>
        <dbReference type="Proteomes" id="UP000005147"/>
    </source>
</evidence>
<organism evidence="9 10">
    <name type="scientific">Falseniella ignava CCUG 37419</name>
    <dbReference type="NCBI Taxonomy" id="883112"/>
    <lineage>
        <taxon>Bacteria</taxon>
        <taxon>Bacillati</taxon>
        <taxon>Bacillota</taxon>
        <taxon>Bacilli</taxon>
        <taxon>Lactobacillales</taxon>
        <taxon>Aerococcaceae</taxon>
        <taxon>Falseniella</taxon>
    </lineage>
</organism>
<keyword evidence="10" id="KW-1185">Reference proteome</keyword>
<evidence type="ECO:0000256" key="3">
    <source>
        <dbReference type="ARBA" id="ARBA00022475"/>
    </source>
</evidence>
<feature type="transmembrane region" description="Helical" evidence="7">
    <location>
        <begin position="69"/>
        <end position="92"/>
    </location>
</feature>
<dbReference type="eggNOG" id="COG1175">
    <property type="taxonomic scope" value="Bacteria"/>
</dbReference>
<dbReference type="PROSITE" id="PS50928">
    <property type="entry name" value="ABC_TM1"/>
    <property type="match status" value="1"/>
</dbReference>
<evidence type="ECO:0000256" key="7">
    <source>
        <dbReference type="RuleBase" id="RU363032"/>
    </source>
</evidence>